<evidence type="ECO:0000313" key="10">
    <source>
        <dbReference type="EMBL" id="ODN70222.1"/>
    </source>
</evidence>
<dbReference type="PATRIC" id="fig|1439726.3.peg.2558"/>
<evidence type="ECO:0000256" key="4">
    <source>
        <dbReference type="ARBA" id="ARBA00022905"/>
    </source>
</evidence>
<dbReference type="Pfam" id="PF13186">
    <property type="entry name" value="SPASM"/>
    <property type="match status" value="1"/>
</dbReference>
<dbReference type="UniPathway" id="UPA00539"/>
<dbReference type="GO" id="GO:0016491">
    <property type="term" value="F:oxidoreductase activity"/>
    <property type="evidence" value="ECO:0007669"/>
    <property type="project" value="UniProtKB-KW"/>
</dbReference>
<organism evidence="10 11">
    <name type="scientific">Methylobrevis pamukkalensis</name>
    <dbReference type="NCBI Taxonomy" id="1439726"/>
    <lineage>
        <taxon>Bacteria</taxon>
        <taxon>Pseudomonadati</taxon>
        <taxon>Pseudomonadota</taxon>
        <taxon>Alphaproteobacteria</taxon>
        <taxon>Hyphomicrobiales</taxon>
        <taxon>Pleomorphomonadaceae</taxon>
        <taxon>Methylobrevis</taxon>
    </lineage>
</organism>
<dbReference type="InterPro" id="IPR006638">
    <property type="entry name" value="Elp3/MiaA/NifB-like_rSAM"/>
</dbReference>
<feature type="binding site" evidence="8">
    <location>
        <position position="37"/>
    </location>
    <ligand>
        <name>[4Fe-4S] cluster</name>
        <dbReference type="ChEBI" id="CHEBI:49883"/>
        <note>4Fe-4S-S-AdoMet</note>
    </ligand>
</feature>
<dbReference type="EMBL" id="MCRJ01000057">
    <property type="protein sequence ID" value="ODN70222.1"/>
    <property type="molecule type" value="Genomic_DNA"/>
</dbReference>
<dbReference type="SFLD" id="SFLDS00029">
    <property type="entry name" value="Radical_SAM"/>
    <property type="match status" value="1"/>
</dbReference>
<dbReference type="InterPro" id="IPR050377">
    <property type="entry name" value="Radical_SAM_PqqE_MftC-like"/>
</dbReference>
<evidence type="ECO:0000256" key="2">
    <source>
        <dbReference type="ARBA" id="ARBA00022691"/>
    </source>
</evidence>
<keyword evidence="2 8" id="KW-0949">S-adenosyl-L-methionine</keyword>
<name>A0A1E3H1P3_9HYPH</name>
<evidence type="ECO:0000256" key="7">
    <source>
        <dbReference type="ARBA" id="ARBA00023014"/>
    </source>
</evidence>
<dbReference type="SMART" id="SM00729">
    <property type="entry name" value="Elp3"/>
    <property type="match status" value="1"/>
</dbReference>
<comment type="cofactor">
    <cofactor evidence="8">
        <name>[4Fe-4S] cluster</name>
        <dbReference type="ChEBI" id="CHEBI:49883"/>
    </cofactor>
    <text evidence="8">Binds 1 [4Fe-4S] cluster. The cluster is coordinated with 3 cysteines and an exchangeable S-adenosyl-L-methionine.</text>
</comment>
<feature type="binding site" evidence="8">
    <location>
        <position position="30"/>
    </location>
    <ligand>
        <name>[4Fe-4S] cluster</name>
        <dbReference type="ChEBI" id="CHEBI:49883"/>
        <note>4Fe-4S-S-AdoMet</note>
    </ligand>
</feature>
<keyword evidence="3 8" id="KW-0479">Metal-binding</keyword>
<dbReference type="PANTHER" id="PTHR11228">
    <property type="entry name" value="RADICAL SAM DOMAIN PROTEIN"/>
    <property type="match status" value="1"/>
</dbReference>
<dbReference type="CDD" id="cd21119">
    <property type="entry name" value="SPASM_PqqE"/>
    <property type="match status" value="1"/>
</dbReference>
<dbReference type="NCBIfam" id="TIGR02109">
    <property type="entry name" value="PQQ_syn_pqqE"/>
    <property type="match status" value="1"/>
</dbReference>
<dbReference type="SFLD" id="SFLDG01386">
    <property type="entry name" value="main_SPASM_domain-containing"/>
    <property type="match status" value="1"/>
</dbReference>
<dbReference type="EC" id="1.21.98.4" evidence="8"/>
<dbReference type="SFLD" id="SFLDG01067">
    <property type="entry name" value="SPASM/twitch_domain_containing"/>
    <property type="match status" value="1"/>
</dbReference>
<evidence type="ECO:0000256" key="8">
    <source>
        <dbReference type="HAMAP-Rule" id="MF_00660"/>
    </source>
</evidence>
<evidence type="ECO:0000259" key="9">
    <source>
        <dbReference type="PROSITE" id="PS51918"/>
    </source>
</evidence>
<dbReference type="InterPro" id="IPR013785">
    <property type="entry name" value="Aldolase_TIM"/>
</dbReference>
<protein>
    <recommendedName>
        <fullName evidence="8">PqqA peptide cyclase</fullName>
        <ecNumber evidence="8">1.21.98.4</ecNumber>
    </recommendedName>
    <alternativeName>
        <fullName evidence="8">Coenzyme PQQ synthesis protein E</fullName>
    </alternativeName>
</protein>
<keyword evidence="7 8" id="KW-0411">Iron-sulfur</keyword>
<keyword evidence="1 8" id="KW-0004">4Fe-4S</keyword>
<proteinExistence type="inferred from homology"/>
<feature type="domain" description="Radical SAM core" evidence="9">
    <location>
        <begin position="16"/>
        <end position="228"/>
    </location>
</feature>
<keyword evidence="11" id="KW-1185">Reference proteome</keyword>
<comment type="function">
    <text evidence="8">Catalyzes the cross-linking of a glutamate residue and a tyrosine residue in the PqqA protein as part of the biosynthesis of pyrroloquinoline quinone (PQQ).</text>
</comment>
<dbReference type="InterPro" id="IPR011843">
    <property type="entry name" value="PQQ_synth_PqqE_bac"/>
</dbReference>
<evidence type="ECO:0000313" key="11">
    <source>
        <dbReference type="Proteomes" id="UP000094622"/>
    </source>
</evidence>
<accession>A0A1E3H1P3</accession>
<dbReference type="GO" id="GO:0009975">
    <property type="term" value="F:cyclase activity"/>
    <property type="evidence" value="ECO:0007669"/>
    <property type="project" value="UniProtKB-UniRule"/>
</dbReference>
<keyword evidence="4 8" id="KW-0884">PQQ biosynthesis</keyword>
<dbReference type="InterPro" id="IPR017200">
    <property type="entry name" value="PqqE-like"/>
</dbReference>
<feature type="binding site" evidence="8">
    <location>
        <position position="34"/>
    </location>
    <ligand>
        <name>[4Fe-4S] cluster</name>
        <dbReference type="ChEBI" id="CHEBI:49883"/>
        <note>4Fe-4S-S-AdoMet</note>
    </ligand>
</feature>
<dbReference type="Proteomes" id="UP000094622">
    <property type="component" value="Unassembled WGS sequence"/>
</dbReference>
<dbReference type="SUPFAM" id="SSF102114">
    <property type="entry name" value="Radical SAM enzymes"/>
    <property type="match status" value="1"/>
</dbReference>
<comment type="similarity">
    <text evidence="8">Belongs to the radical SAM superfamily. PqqE family.</text>
</comment>
<dbReference type="RefSeq" id="WP_069307047.1">
    <property type="nucleotide sequence ID" value="NZ_MCRJ01000057.1"/>
</dbReference>
<reference evidence="10 11" key="1">
    <citation type="submission" date="2016-07" db="EMBL/GenBank/DDBJ databases">
        <title>Draft Genome Sequence of Methylobrevis pamukkalensis PK2.</title>
        <authorList>
            <person name="Vasilenko O.V."/>
            <person name="Doronina N.V."/>
            <person name="Shmareva M.N."/>
            <person name="Tarlachkov S.V."/>
            <person name="Mustakhimov I."/>
            <person name="Trotsenko Y.A."/>
        </authorList>
    </citation>
    <scope>NUCLEOTIDE SEQUENCE [LARGE SCALE GENOMIC DNA]</scope>
    <source>
        <strain evidence="10 11">PK2</strain>
    </source>
</reference>
<comment type="caution">
    <text evidence="10">The sequence shown here is derived from an EMBL/GenBank/DDBJ whole genome shotgun (WGS) entry which is preliminary data.</text>
</comment>
<dbReference type="PANTHER" id="PTHR11228:SF7">
    <property type="entry name" value="PQQA PEPTIDE CYCLASE"/>
    <property type="match status" value="1"/>
</dbReference>
<evidence type="ECO:0000256" key="6">
    <source>
        <dbReference type="ARBA" id="ARBA00023004"/>
    </source>
</evidence>
<evidence type="ECO:0000256" key="1">
    <source>
        <dbReference type="ARBA" id="ARBA00022485"/>
    </source>
</evidence>
<dbReference type="InterPro" id="IPR007197">
    <property type="entry name" value="rSAM"/>
</dbReference>
<evidence type="ECO:0000256" key="3">
    <source>
        <dbReference type="ARBA" id="ARBA00022723"/>
    </source>
</evidence>
<dbReference type="InterPro" id="IPR023885">
    <property type="entry name" value="4Fe4S-binding_SPASM_dom"/>
</dbReference>
<dbReference type="HAMAP" id="MF_00660">
    <property type="entry name" value="PqqE"/>
    <property type="match status" value="1"/>
</dbReference>
<sequence>MNAPTPAEKTGTVRRVPAPMAMLAELTYRCPLKCPYCSNPLEMSKRSEELSTEEWSEVLRQAARMGVLHVHFSGGEPAARRDLEQLLSVAVEAGLYTNLITSGVGLTEARMKDLSARGLDHIQLSVQGTDSQTADLIGGYRGGFDHKMKVAGWIAAEGIPLTVNAVMHRRNLDRTAETIDLAVKLGARRIEVAHTQIHGWAYVNRAALMPTREQVDRCSEIVEEARERLKGTLVIDYVPPDHHAKYPKACMGGWGRVGLNVTPSGKVLPCHAAESIPHLEFENVKDKPLAWIWADSSAFNAYRGTDWMPELCRSCDRREVDWGGCRCQAMAYAGDAAATDPACIKSPFHAKMQDMALAEAADISPAYVYRTL</sequence>
<dbReference type="SFLD" id="SFLDF00280">
    <property type="entry name" value="coenzyme_PQQ_synthesis_protein"/>
    <property type="match status" value="1"/>
</dbReference>
<keyword evidence="6 8" id="KW-0408">Iron</keyword>
<keyword evidence="5 8" id="KW-0560">Oxidoreductase</keyword>
<dbReference type="OrthoDB" id="9792276at2"/>
<gene>
    <name evidence="8" type="primary">pqqE</name>
    <name evidence="10" type="ORF">A6302_02432</name>
</gene>
<dbReference type="Pfam" id="PF04055">
    <property type="entry name" value="Radical_SAM"/>
    <property type="match status" value="1"/>
</dbReference>
<comment type="subunit">
    <text evidence="8">Interacts with PqqD. The interaction is necessary for activity of PqqE.</text>
</comment>
<dbReference type="GO" id="GO:1904047">
    <property type="term" value="F:S-adenosyl-L-methionine binding"/>
    <property type="evidence" value="ECO:0007669"/>
    <property type="project" value="UniProtKB-UniRule"/>
</dbReference>
<dbReference type="GO" id="GO:0051539">
    <property type="term" value="F:4 iron, 4 sulfur cluster binding"/>
    <property type="evidence" value="ECO:0007669"/>
    <property type="project" value="UniProtKB-KW"/>
</dbReference>
<dbReference type="PIRSF" id="PIRSF037420">
    <property type="entry name" value="PQQ_syn_pqqE"/>
    <property type="match status" value="1"/>
</dbReference>
<dbReference type="NCBIfam" id="TIGR04085">
    <property type="entry name" value="rSAM_more_4Fe4S"/>
    <property type="match status" value="1"/>
</dbReference>
<dbReference type="CDD" id="cd01335">
    <property type="entry name" value="Radical_SAM"/>
    <property type="match status" value="1"/>
</dbReference>
<comment type="catalytic activity">
    <reaction evidence="8">
        <text>[PQQ precursor protein] + S-adenosyl-L-methionine = E-Y cross-linked-[PQQ precursor protein] + 5'-deoxyadenosine + L-methionine + H(+)</text>
        <dbReference type="Rhea" id="RHEA:56836"/>
        <dbReference type="Rhea" id="RHEA-COMP:14800"/>
        <dbReference type="Rhea" id="RHEA-COMP:14801"/>
        <dbReference type="ChEBI" id="CHEBI:15378"/>
        <dbReference type="ChEBI" id="CHEBI:17319"/>
        <dbReference type="ChEBI" id="CHEBI:57844"/>
        <dbReference type="ChEBI" id="CHEBI:59789"/>
        <dbReference type="ChEBI" id="CHEBI:141026"/>
        <dbReference type="ChEBI" id="CHEBI:141027"/>
        <dbReference type="EC" id="1.21.98.4"/>
    </reaction>
</comment>
<comment type="pathway">
    <text evidence="8">Cofactor biosynthesis; pyrroloquinoline quinone biosynthesis.</text>
</comment>
<dbReference type="GO" id="GO:0018189">
    <property type="term" value="P:pyrroloquinoline quinone biosynthetic process"/>
    <property type="evidence" value="ECO:0007669"/>
    <property type="project" value="UniProtKB-UniRule"/>
</dbReference>
<evidence type="ECO:0000256" key="5">
    <source>
        <dbReference type="ARBA" id="ARBA00023002"/>
    </source>
</evidence>
<dbReference type="PROSITE" id="PS51918">
    <property type="entry name" value="RADICAL_SAM"/>
    <property type="match status" value="1"/>
</dbReference>
<dbReference type="GO" id="GO:0005506">
    <property type="term" value="F:iron ion binding"/>
    <property type="evidence" value="ECO:0007669"/>
    <property type="project" value="UniProtKB-UniRule"/>
</dbReference>
<dbReference type="AlphaFoldDB" id="A0A1E3H1P3"/>
<dbReference type="InterPro" id="IPR058240">
    <property type="entry name" value="rSAM_sf"/>
</dbReference>
<dbReference type="Gene3D" id="3.20.20.70">
    <property type="entry name" value="Aldolase class I"/>
    <property type="match status" value="1"/>
</dbReference>